<keyword evidence="2" id="KW-1185">Reference proteome</keyword>
<gene>
    <name evidence="1" type="ORF">LNINA_LOCUS3257</name>
</gene>
<accession>A0AAV1J1R3</accession>
<comment type="caution">
    <text evidence="1">The sequence shown here is derived from an EMBL/GenBank/DDBJ whole genome shotgun (WGS) entry which is preliminary data.</text>
</comment>
<organism evidence="1 2">
    <name type="scientific">Leptosia nina</name>
    <dbReference type="NCBI Taxonomy" id="320188"/>
    <lineage>
        <taxon>Eukaryota</taxon>
        <taxon>Metazoa</taxon>
        <taxon>Ecdysozoa</taxon>
        <taxon>Arthropoda</taxon>
        <taxon>Hexapoda</taxon>
        <taxon>Insecta</taxon>
        <taxon>Pterygota</taxon>
        <taxon>Neoptera</taxon>
        <taxon>Endopterygota</taxon>
        <taxon>Lepidoptera</taxon>
        <taxon>Glossata</taxon>
        <taxon>Ditrysia</taxon>
        <taxon>Papilionoidea</taxon>
        <taxon>Pieridae</taxon>
        <taxon>Pierinae</taxon>
        <taxon>Leptosia</taxon>
    </lineage>
</organism>
<evidence type="ECO:0000313" key="1">
    <source>
        <dbReference type="EMBL" id="CAK1543442.1"/>
    </source>
</evidence>
<protein>
    <submittedName>
        <fullName evidence="1">Uncharacterized protein</fullName>
    </submittedName>
</protein>
<evidence type="ECO:0000313" key="2">
    <source>
        <dbReference type="Proteomes" id="UP001497472"/>
    </source>
</evidence>
<dbReference type="Proteomes" id="UP001497472">
    <property type="component" value="Unassembled WGS sequence"/>
</dbReference>
<reference evidence="1 2" key="1">
    <citation type="submission" date="2023-11" db="EMBL/GenBank/DDBJ databases">
        <authorList>
            <person name="Okamura Y."/>
        </authorList>
    </citation>
    <scope>NUCLEOTIDE SEQUENCE [LARGE SCALE GENOMIC DNA]</scope>
</reference>
<sequence>MALYDPKCAESRSEEAVAVAAKNVAGGFMRARAFDDMWTAAERPLLYALCAPGTLRSWLRWSTLSGCVERIRHRGSIPRQSTEDAIDPIN</sequence>
<name>A0AAV1J1R3_9NEOP</name>
<proteinExistence type="predicted"/>
<dbReference type="AlphaFoldDB" id="A0AAV1J1R3"/>
<dbReference type="EMBL" id="CAVLEF010000004">
    <property type="protein sequence ID" value="CAK1543442.1"/>
    <property type="molecule type" value="Genomic_DNA"/>
</dbReference>